<feature type="compositionally biased region" description="Pro residues" evidence="1">
    <location>
        <begin position="106"/>
        <end position="122"/>
    </location>
</feature>
<dbReference type="EMBL" id="JBHLVZ010000104">
    <property type="protein sequence ID" value="MFC0389331.1"/>
    <property type="molecule type" value="Genomic_DNA"/>
</dbReference>
<protein>
    <submittedName>
        <fullName evidence="2">DUF2946 family protein</fullName>
    </submittedName>
</protein>
<evidence type="ECO:0000256" key="1">
    <source>
        <dbReference type="SAM" id="MobiDB-lite"/>
    </source>
</evidence>
<reference evidence="2 3" key="1">
    <citation type="submission" date="2024-09" db="EMBL/GenBank/DDBJ databases">
        <authorList>
            <person name="Sun Q."/>
            <person name="Mori K."/>
        </authorList>
    </citation>
    <scope>NUCLEOTIDE SEQUENCE [LARGE SCALE GENOMIC DNA]</scope>
    <source>
        <strain evidence="2 3">CCM 7468</strain>
    </source>
</reference>
<name>A0ABV6J0D6_9PROT</name>
<dbReference type="Proteomes" id="UP001589789">
    <property type="component" value="Unassembled WGS sequence"/>
</dbReference>
<gene>
    <name evidence="2" type="ORF">ACFFIC_27865</name>
</gene>
<comment type="caution">
    <text evidence="2">The sequence shown here is derived from an EMBL/GenBank/DDBJ whole genome shotgun (WGS) entry which is preliminary data.</text>
</comment>
<organism evidence="2 3">
    <name type="scientific">Muricoccus vinaceus</name>
    <dbReference type="NCBI Taxonomy" id="424704"/>
    <lineage>
        <taxon>Bacteria</taxon>
        <taxon>Pseudomonadati</taxon>
        <taxon>Pseudomonadota</taxon>
        <taxon>Alphaproteobacteria</taxon>
        <taxon>Acetobacterales</taxon>
        <taxon>Roseomonadaceae</taxon>
        <taxon>Muricoccus</taxon>
    </lineage>
</organism>
<dbReference type="Pfam" id="PF11162">
    <property type="entry name" value="DUF2946"/>
    <property type="match status" value="1"/>
</dbReference>
<dbReference type="RefSeq" id="WP_377056611.1">
    <property type="nucleotide sequence ID" value="NZ_JBHLVZ010000104.1"/>
</dbReference>
<proteinExistence type="predicted"/>
<sequence length="122" mass="13047">MLRPRTGPARLLAVLLLLQWAGAVLPHARAMAQLASAQAVELCTHEGRRQVLLDEDGKPLELVQADDCCTLCQGPMATTPSEPPRLAQPIGYELVADLFGTEGLPTTPPRAPPQQPRAPPLS</sequence>
<accession>A0ABV6J0D6</accession>
<evidence type="ECO:0000313" key="2">
    <source>
        <dbReference type="EMBL" id="MFC0389331.1"/>
    </source>
</evidence>
<keyword evidence="3" id="KW-1185">Reference proteome</keyword>
<dbReference type="InterPro" id="IPR021333">
    <property type="entry name" value="DUF2946"/>
</dbReference>
<evidence type="ECO:0000313" key="3">
    <source>
        <dbReference type="Proteomes" id="UP001589789"/>
    </source>
</evidence>
<feature type="region of interest" description="Disordered" evidence="1">
    <location>
        <begin position="100"/>
        <end position="122"/>
    </location>
</feature>